<dbReference type="Proteomes" id="UP000053271">
    <property type="component" value="Unassembled WGS sequence"/>
</dbReference>
<dbReference type="GeneID" id="91426296"/>
<dbReference type="RefSeq" id="WP_067234289.1">
    <property type="nucleotide sequence ID" value="NZ_KQ948553.1"/>
</dbReference>
<dbReference type="EMBL" id="LMWS01000019">
    <property type="protein sequence ID" value="KUN37359.1"/>
    <property type="molecule type" value="Genomic_DNA"/>
</dbReference>
<evidence type="ECO:0000313" key="1">
    <source>
        <dbReference type="EMBL" id="KUN37359.1"/>
    </source>
</evidence>
<reference evidence="1 2" key="1">
    <citation type="submission" date="2015-10" db="EMBL/GenBank/DDBJ databases">
        <title>Draft genome sequence of Streptomyces longwoodensis DSM 41677, type strain for the species Streptomyces longwoodensis.</title>
        <authorList>
            <person name="Ruckert C."/>
            <person name="Winkler A."/>
            <person name="Kalinowski J."/>
            <person name="Kampfer P."/>
            <person name="Glaeser S."/>
        </authorList>
    </citation>
    <scope>NUCLEOTIDE SEQUENCE [LARGE SCALE GENOMIC DNA]</scope>
    <source>
        <strain evidence="1 2">DSM 41677</strain>
    </source>
</reference>
<dbReference type="AlphaFoldDB" id="A0A117QN10"/>
<organism evidence="1 2">
    <name type="scientific">Streptomyces longwoodensis</name>
    <dbReference type="NCBI Taxonomy" id="68231"/>
    <lineage>
        <taxon>Bacteria</taxon>
        <taxon>Bacillati</taxon>
        <taxon>Actinomycetota</taxon>
        <taxon>Actinomycetes</taxon>
        <taxon>Kitasatosporales</taxon>
        <taxon>Streptomycetaceae</taxon>
        <taxon>Streptomyces</taxon>
    </lineage>
</organism>
<dbReference type="STRING" id="68231.AQJ30_16990"/>
<sequence>MVSTAHEAMHRIFREDPHLFARVLPRAGIPFPEATSIEPLDTDLTEIRPVERRVDSLFRVHTAGEEGGFLLAVEAQGRPDADKPSSWTYYLAHLYAKYRLPPILLVVCRDKTTAAWAAEPIRIGRRVHTSMVVFPLVLGPGNLPAITDPEEAAGDLALAVLSALAHAKDPGHPAILDALAAALSGVDREQAYSWAEFTETGLGDARARTLWRELLSTYTLRFPGSGTIIEEAILKGREEGREEGREKARAEDILRVLRVRGIAVSDAVRERVSCCDDLEVLGTWLDRAVTVGSADDLFVEPSGA</sequence>
<name>A0A117QN10_9ACTN</name>
<gene>
    <name evidence="1" type="ORF">AQJ30_16990</name>
</gene>
<accession>A0A117QN10</accession>
<comment type="caution">
    <text evidence="1">The sequence shown here is derived from an EMBL/GenBank/DDBJ whole genome shotgun (WGS) entry which is preliminary data.</text>
</comment>
<dbReference type="PANTHER" id="PTHR34613">
    <property type="entry name" value="SLL0800 PROTEIN"/>
    <property type="match status" value="1"/>
</dbReference>
<evidence type="ECO:0008006" key="3">
    <source>
        <dbReference type="Google" id="ProtNLM"/>
    </source>
</evidence>
<evidence type="ECO:0000313" key="2">
    <source>
        <dbReference type="Proteomes" id="UP000053271"/>
    </source>
</evidence>
<keyword evidence="2" id="KW-1185">Reference proteome</keyword>
<protein>
    <recommendedName>
        <fullName evidence="3">Transposase (putative) YhgA-like domain-containing protein</fullName>
    </recommendedName>
</protein>
<proteinExistence type="predicted"/>
<dbReference type="PANTHER" id="PTHR34613:SF1">
    <property type="entry name" value="SLL6017 PROTEIN"/>
    <property type="match status" value="1"/>
</dbReference>